<comment type="similarity">
    <text evidence="1">Belongs to the universal stress protein A family.</text>
</comment>
<dbReference type="EMBL" id="BAABID010000008">
    <property type="protein sequence ID" value="GAA4725728.1"/>
    <property type="molecule type" value="Genomic_DNA"/>
</dbReference>
<proteinExistence type="inferred from homology"/>
<evidence type="ECO:0000256" key="1">
    <source>
        <dbReference type="ARBA" id="ARBA00008791"/>
    </source>
</evidence>
<dbReference type="SUPFAM" id="SSF52402">
    <property type="entry name" value="Adenine nucleotide alpha hydrolases-like"/>
    <property type="match status" value="1"/>
</dbReference>
<sequence length="86" mass="8476">MLSSATDELAAAVEALRADAPDVTVTPRVVDGGAGPALAQLSETADVVVVGCRGRGGFQGLLLGSTSQSALRGAQCPVLVVRGAEA</sequence>
<dbReference type="PANTHER" id="PTHR46268">
    <property type="entry name" value="STRESS RESPONSE PROTEIN NHAX"/>
    <property type="match status" value="1"/>
</dbReference>
<dbReference type="InterPro" id="IPR014729">
    <property type="entry name" value="Rossmann-like_a/b/a_fold"/>
</dbReference>
<dbReference type="Proteomes" id="UP001500956">
    <property type="component" value="Unassembled WGS sequence"/>
</dbReference>
<keyword evidence="4" id="KW-1185">Reference proteome</keyword>
<evidence type="ECO:0000313" key="3">
    <source>
        <dbReference type="EMBL" id="GAA4725728.1"/>
    </source>
</evidence>
<feature type="domain" description="UspA" evidence="2">
    <location>
        <begin position="7"/>
        <end position="82"/>
    </location>
</feature>
<name>A0ABP8YG43_9MICO</name>
<dbReference type="InterPro" id="IPR006015">
    <property type="entry name" value="Universal_stress_UspA"/>
</dbReference>
<evidence type="ECO:0000259" key="2">
    <source>
        <dbReference type="Pfam" id="PF00582"/>
    </source>
</evidence>
<protein>
    <recommendedName>
        <fullName evidence="2">UspA domain-containing protein</fullName>
    </recommendedName>
</protein>
<dbReference type="PANTHER" id="PTHR46268:SF6">
    <property type="entry name" value="UNIVERSAL STRESS PROTEIN UP12"/>
    <property type="match status" value="1"/>
</dbReference>
<gene>
    <name evidence="3" type="ORF">GCM10023216_15090</name>
</gene>
<reference evidence="4" key="1">
    <citation type="journal article" date="2019" name="Int. J. Syst. Evol. Microbiol.">
        <title>The Global Catalogue of Microorganisms (GCM) 10K type strain sequencing project: providing services to taxonomists for standard genome sequencing and annotation.</title>
        <authorList>
            <consortium name="The Broad Institute Genomics Platform"/>
            <consortium name="The Broad Institute Genome Sequencing Center for Infectious Disease"/>
            <person name="Wu L."/>
            <person name="Ma J."/>
        </authorList>
    </citation>
    <scope>NUCLEOTIDE SEQUENCE [LARGE SCALE GENOMIC DNA]</scope>
    <source>
        <strain evidence="4">JCM 18063</strain>
    </source>
</reference>
<organism evidence="3 4">
    <name type="scientific">Isoptericola chiayiensis</name>
    <dbReference type="NCBI Taxonomy" id="579446"/>
    <lineage>
        <taxon>Bacteria</taxon>
        <taxon>Bacillati</taxon>
        <taxon>Actinomycetota</taxon>
        <taxon>Actinomycetes</taxon>
        <taxon>Micrococcales</taxon>
        <taxon>Promicromonosporaceae</taxon>
        <taxon>Isoptericola</taxon>
    </lineage>
</organism>
<dbReference type="Gene3D" id="3.40.50.620">
    <property type="entry name" value="HUPs"/>
    <property type="match status" value="1"/>
</dbReference>
<dbReference type="InterPro" id="IPR006016">
    <property type="entry name" value="UspA"/>
</dbReference>
<dbReference type="Pfam" id="PF00582">
    <property type="entry name" value="Usp"/>
    <property type="match status" value="1"/>
</dbReference>
<comment type="caution">
    <text evidence="3">The sequence shown here is derived from an EMBL/GenBank/DDBJ whole genome shotgun (WGS) entry which is preliminary data.</text>
</comment>
<evidence type="ECO:0000313" key="4">
    <source>
        <dbReference type="Proteomes" id="UP001500956"/>
    </source>
</evidence>
<dbReference type="PRINTS" id="PR01438">
    <property type="entry name" value="UNVRSLSTRESS"/>
</dbReference>
<accession>A0ABP8YG43</accession>